<dbReference type="GO" id="GO:0034257">
    <property type="term" value="F:nicotinamide riboside transmembrane transporter activity"/>
    <property type="evidence" value="ECO:0007669"/>
    <property type="project" value="InterPro"/>
</dbReference>
<evidence type="ECO:0000256" key="8">
    <source>
        <dbReference type="ARBA" id="ARBA00022989"/>
    </source>
</evidence>
<dbReference type="Proteomes" id="UP000278983">
    <property type="component" value="Unassembled WGS sequence"/>
</dbReference>
<feature type="transmembrane region" description="Helical" evidence="10">
    <location>
        <begin position="166"/>
        <end position="187"/>
    </location>
</feature>
<dbReference type="PANTHER" id="PTHR36122:SF2">
    <property type="entry name" value="NICOTINAMIDE RIBOSIDE TRANSPORTER PNUC"/>
    <property type="match status" value="1"/>
</dbReference>
<dbReference type="AlphaFoldDB" id="A0A432LNA6"/>
<sequence length="247" mass="28843">MYDFIITHWLDIFTTILGLIYIWLEYRAHIALWVVSVIMPACDIYLYWSHGLYGDAGMAAYYTLASVYGFALWQYKQHRSRSSSHHSAQTGNICEENRITNTQRSARLKQETLSEQSEEGTLNNYPITHFRRKHILPSVCFFFVAWVAVYWLLVTVINPSEQYVSSLWPIADAFTNALSFVALWALARKYVEQWLIWIAVDIVTAVMYIGKDIPFKASLYALYVFIAILGYRKWRKMMEEDKKNSTA</sequence>
<proteinExistence type="inferred from homology"/>
<feature type="transmembrane region" description="Helical" evidence="10">
    <location>
        <begin position="217"/>
        <end position="234"/>
    </location>
</feature>
<comment type="caution">
    <text evidence="11">The sequence shown here is derived from an EMBL/GenBank/DDBJ whole genome shotgun (WGS) entry which is preliminary data.</text>
</comment>
<evidence type="ECO:0000313" key="11">
    <source>
        <dbReference type="EMBL" id="RUL60398.1"/>
    </source>
</evidence>
<keyword evidence="7 10" id="KW-0812">Transmembrane</keyword>
<dbReference type="GO" id="GO:0005886">
    <property type="term" value="C:plasma membrane"/>
    <property type="evidence" value="ECO:0007669"/>
    <property type="project" value="UniProtKB-SubCell"/>
</dbReference>
<accession>A0A432LNA6</accession>
<dbReference type="Pfam" id="PF04973">
    <property type="entry name" value="NMN_transporter"/>
    <property type="match status" value="1"/>
</dbReference>
<comment type="function">
    <text evidence="1">Required for nicotinamide riboside transport across the inner membrane.</text>
</comment>
<dbReference type="RefSeq" id="WP_126679481.1">
    <property type="nucleotide sequence ID" value="NZ_RYYU01000001.1"/>
</dbReference>
<dbReference type="InterPro" id="IPR006419">
    <property type="entry name" value="NMN_transpt_PnuC"/>
</dbReference>
<keyword evidence="9 10" id="KW-0472">Membrane</keyword>
<feature type="transmembrane region" description="Helical" evidence="10">
    <location>
        <begin position="194"/>
        <end position="211"/>
    </location>
</feature>
<keyword evidence="6" id="KW-1003">Cell membrane</keyword>
<evidence type="ECO:0000256" key="1">
    <source>
        <dbReference type="ARBA" id="ARBA00002672"/>
    </source>
</evidence>
<evidence type="ECO:0000256" key="2">
    <source>
        <dbReference type="ARBA" id="ARBA00004651"/>
    </source>
</evidence>
<dbReference type="PANTHER" id="PTHR36122">
    <property type="entry name" value="NICOTINAMIDE RIBOSIDE TRANSPORTER PNUC"/>
    <property type="match status" value="1"/>
</dbReference>
<dbReference type="NCBIfam" id="TIGR01528">
    <property type="entry name" value="NMN_trans_PnuC"/>
    <property type="match status" value="1"/>
</dbReference>
<reference evidence="11 12" key="1">
    <citation type="submission" date="2018-12" db="EMBL/GenBank/DDBJ databases">
        <title>Genome sequencing of Prevotella sp. KCOM 3155 (= JS262).</title>
        <authorList>
            <person name="Kook J.-K."/>
            <person name="Park S.-N."/>
            <person name="Lim Y.K."/>
        </authorList>
    </citation>
    <scope>NUCLEOTIDE SEQUENCE [LARGE SCALE GENOMIC DNA]</scope>
    <source>
        <strain evidence="11 12">KCOM 3155</strain>
    </source>
</reference>
<feature type="transmembrane region" description="Helical" evidence="10">
    <location>
        <begin position="135"/>
        <end position="154"/>
    </location>
</feature>
<evidence type="ECO:0000256" key="7">
    <source>
        <dbReference type="ARBA" id="ARBA00022692"/>
    </source>
</evidence>
<organism evidence="11 12">
    <name type="scientific">Prevotella koreensis</name>
    <dbReference type="NCBI Taxonomy" id="2490854"/>
    <lineage>
        <taxon>Bacteria</taxon>
        <taxon>Pseudomonadati</taxon>
        <taxon>Bacteroidota</taxon>
        <taxon>Bacteroidia</taxon>
        <taxon>Bacteroidales</taxon>
        <taxon>Prevotellaceae</taxon>
        <taxon>Prevotella</taxon>
    </lineage>
</organism>
<feature type="transmembrane region" description="Helical" evidence="10">
    <location>
        <begin position="56"/>
        <end position="75"/>
    </location>
</feature>
<evidence type="ECO:0000256" key="3">
    <source>
        <dbReference type="ARBA" id="ARBA00006669"/>
    </source>
</evidence>
<evidence type="ECO:0000313" key="12">
    <source>
        <dbReference type="Proteomes" id="UP000278983"/>
    </source>
</evidence>
<feature type="transmembrane region" description="Helical" evidence="10">
    <location>
        <begin position="6"/>
        <end position="24"/>
    </location>
</feature>
<name>A0A432LNA6_9BACT</name>
<protein>
    <recommendedName>
        <fullName evidence="4">Nicotinamide riboside transporter PnuC</fullName>
    </recommendedName>
</protein>
<comment type="subcellular location">
    <subcellularLocation>
        <location evidence="2">Cell membrane</location>
        <topology evidence="2">Multi-pass membrane protein</topology>
    </subcellularLocation>
</comment>
<dbReference type="EMBL" id="RYYU01000001">
    <property type="protein sequence ID" value="RUL60398.1"/>
    <property type="molecule type" value="Genomic_DNA"/>
</dbReference>
<keyword evidence="5" id="KW-0813">Transport</keyword>
<evidence type="ECO:0000256" key="6">
    <source>
        <dbReference type="ARBA" id="ARBA00022475"/>
    </source>
</evidence>
<keyword evidence="8 10" id="KW-1133">Transmembrane helix</keyword>
<evidence type="ECO:0000256" key="10">
    <source>
        <dbReference type="SAM" id="Phobius"/>
    </source>
</evidence>
<comment type="similarity">
    <text evidence="3">Belongs to the nicotinamide ribonucleoside (NR) uptake permease (TC 4.B.1) family.</text>
</comment>
<evidence type="ECO:0000256" key="4">
    <source>
        <dbReference type="ARBA" id="ARBA00017522"/>
    </source>
</evidence>
<feature type="transmembrane region" description="Helical" evidence="10">
    <location>
        <begin position="31"/>
        <end position="50"/>
    </location>
</feature>
<evidence type="ECO:0000256" key="5">
    <source>
        <dbReference type="ARBA" id="ARBA00022448"/>
    </source>
</evidence>
<gene>
    <name evidence="11" type="ORF">EHV08_10055</name>
</gene>
<keyword evidence="12" id="KW-1185">Reference proteome</keyword>
<evidence type="ECO:0000256" key="9">
    <source>
        <dbReference type="ARBA" id="ARBA00023136"/>
    </source>
</evidence>
<dbReference type="OrthoDB" id="9791248at2"/>